<evidence type="ECO:0000256" key="7">
    <source>
        <dbReference type="ARBA" id="ARBA00022801"/>
    </source>
</evidence>
<evidence type="ECO:0000256" key="4">
    <source>
        <dbReference type="ARBA" id="ARBA00006171"/>
    </source>
</evidence>
<keyword evidence="8 10" id="KW-0460">Magnesium</keyword>
<feature type="active site" description="Nucleophile" evidence="10">
    <location>
        <position position="8"/>
    </location>
</feature>
<comment type="pathway">
    <text evidence="3 10">Organic acid metabolism; glycolate biosynthesis; glycolate from 2-phosphoglycolate: step 1/1.</text>
</comment>
<evidence type="ECO:0000256" key="9">
    <source>
        <dbReference type="ARBA" id="ARBA00023277"/>
    </source>
</evidence>
<evidence type="ECO:0000256" key="10">
    <source>
        <dbReference type="HAMAP-Rule" id="MF_00495"/>
    </source>
</evidence>
<dbReference type="SUPFAM" id="SSF56784">
    <property type="entry name" value="HAD-like"/>
    <property type="match status" value="1"/>
</dbReference>
<name>A0A6M1TWB9_9RHOB</name>
<dbReference type="GO" id="GO:0046295">
    <property type="term" value="P:glycolate biosynthetic process"/>
    <property type="evidence" value="ECO:0007669"/>
    <property type="project" value="UniProtKB-UniRule"/>
</dbReference>
<dbReference type="EMBL" id="JAALFE010000020">
    <property type="protein sequence ID" value="NGQ92648.1"/>
    <property type="molecule type" value="Genomic_DNA"/>
</dbReference>
<comment type="function">
    <text evidence="10">Specifically catalyzes the dephosphorylation of 2-phosphoglycolate. Is involved in the dissimilation of the intracellular 2-phosphoglycolate formed during the DNA repair of 3'-phosphoglycolate ends, a major class of DNA lesions induced by oxidative stress.</text>
</comment>
<keyword evidence="7 10" id="KW-0378">Hydrolase</keyword>
<evidence type="ECO:0000256" key="2">
    <source>
        <dbReference type="ARBA" id="ARBA00001946"/>
    </source>
</evidence>
<evidence type="ECO:0000313" key="12">
    <source>
        <dbReference type="Proteomes" id="UP000474758"/>
    </source>
</evidence>
<dbReference type="RefSeq" id="WP_165052529.1">
    <property type="nucleotide sequence ID" value="NZ_JAALFE010000020.1"/>
</dbReference>
<evidence type="ECO:0000256" key="1">
    <source>
        <dbReference type="ARBA" id="ARBA00000830"/>
    </source>
</evidence>
<dbReference type="Pfam" id="PF00702">
    <property type="entry name" value="Hydrolase"/>
    <property type="match status" value="1"/>
</dbReference>
<dbReference type="EC" id="3.1.3.18" evidence="5 10"/>
<dbReference type="InterPro" id="IPR006439">
    <property type="entry name" value="HAD-SF_hydro_IA"/>
</dbReference>
<dbReference type="UniPathway" id="UPA00865">
    <property type="reaction ID" value="UER00834"/>
</dbReference>
<dbReference type="HAMAP" id="MF_00495">
    <property type="entry name" value="GPH_hydrolase_bact"/>
    <property type="match status" value="1"/>
</dbReference>
<accession>A0A6M1TWB9</accession>
<reference evidence="11 12" key="1">
    <citation type="submission" date="2020-02" db="EMBL/GenBank/DDBJ databases">
        <title>Rhodobacter translucens sp. nov., a novel bacterium isolated from activated sludge.</title>
        <authorList>
            <person name="Liu J."/>
        </authorList>
    </citation>
    <scope>NUCLEOTIDE SEQUENCE [LARGE SCALE GENOMIC DNA]</scope>
    <source>
        <strain evidence="11 12">HX-7-19</strain>
    </source>
</reference>
<dbReference type="InterPro" id="IPR023198">
    <property type="entry name" value="PGP-like_dom2"/>
</dbReference>
<dbReference type="AlphaFoldDB" id="A0A6M1TWB9"/>
<dbReference type="InterPro" id="IPR036412">
    <property type="entry name" value="HAD-like_sf"/>
</dbReference>
<dbReference type="InterPro" id="IPR023214">
    <property type="entry name" value="HAD_sf"/>
</dbReference>
<keyword evidence="6 10" id="KW-0479">Metal-binding</keyword>
<dbReference type="GO" id="GO:0008967">
    <property type="term" value="F:phosphoglycolate phosphatase activity"/>
    <property type="evidence" value="ECO:0007669"/>
    <property type="project" value="UniProtKB-UniRule"/>
</dbReference>
<comment type="catalytic activity">
    <reaction evidence="1 10">
        <text>2-phosphoglycolate + H2O = glycolate + phosphate</text>
        <dbReference type="Rhea" id="RHEA:14369"/>
        <dbReference type="ChEBI" id="CHEBI:15377"/>
        <dbReference type="ChEBI" id="CHEBI:29805"/>
        <dbReference type="ChEBI" id="CHEBI:43474"/>
        <dbReference type="ChEBI" id="CHEBI:58033"/>
        <dbReference type="EC" id="3.1.3.18"/>
    </reaction>
</comment>
<feature type="binding site" evidence="10">
    <location>
        <position position="8"/>
    </location>
    <ligand>
        <name>Mg(2+)</name>
        <dbReference type="ChEBI" id="CHEBI:18420"/>
    </ligand>
</feature>
<dbReference type="PRINTS" id="PR00413">
    <property type="entry name" value="HADHALOGNASE"/>
</dbReference>
<dbReference type="SFLD" id="SFLDG01129">
    <property type="entry name" value="C1.5:_HAD__Beta-PGM__Phosphata"/>
    <property type="match status" value="1"/>
</dbReference>
<evidence type="ECO:0000313" key="11">
    <source>
        <dbReference type="EMBL" id="NGQ92648.1"/>
    </source>
</evidence>
<dbReference type="NCBIfam" id="TIGR01449">
    <property type="entry name" value="PGP_bact"/>
    <property type="match status" value="1"/>
</dbReference>
<protein>
    <recommendedName>
        <fullName evidence="5 10">Phosphoglycolate phosphatase</fullName>
        <shortName evidence="10">PGP</shortName>
        <shortName evidence="10">PGPase</shortName>
        <ecNumber evidence="5 10">3.1.3.18</ecNumber>
    </recommendedName>
</protein>
<dbReference type="Gene3D" id="3.40.50.1000">
    <property type="entry name" value="HAD superfamily/HAD-like"/>
    <property type="match status" value="1"/>
</dbReference>
<feature type="binding site" evidence="10">
    <location>
        <position position="165"/>
    </location>
    <ligand>
        <name>Mg(2+)</name>
        <dbReference type="ChEBI" id="CHEBI:18420"/>
    </ligand>
</feature>
<dbReference type="InterPro" id="IPR050155">
    <property type="entry name" value="HAD-like_hydrolase_sf"/>
</dbReference>
<feature type="binding site" evidence="10">
    <location>
        <position position="10"/>
    </location>
    <ligand>
        <name>Mg(2+)</name>
        <dbReference type="ChEBI" id="CHEBI:18420"/>
    </ligand>
</feature>
<dbReference type="GO" id="GO:0046872">
    <property type="term" value="F:metal ion binding"/>
    <property type="evidence" value="ECO:0007669"/>
    <property type="project" value="UniProtKB-KW"/>
</dbReference>
<gene>
    <name evidence="11" type="primary">gph</name>
    <name evidence="11" type="ORF">G5V65_17280</name>
</gene>
<evidence type="ECO:0000256" key="3">
    <source>
        <dbReference type="ARBA" id="ARBA00004818"/>
    </source>
</evidence>
<dbReference type="PANTHER" id="PTHR43434">
    <property type="entry name" value="PHOSPHOGLYCOLATE PHOSPHATASE"/>
    <property type="match status" value="1"/>
</dbReference>
<dbReference type="InterPro" id="IPR037512">
    <property type="entry name" value="PGPase_prok"/>
</dbReference>
<comment type="similarity">
    <text evidence="4 10">Belongs to the HAD-like hydrolase superfamily. CbbY/CbbZ/Gph/YieH family.</text>
</comment>
<comment type="cofactor">
    <cofactor evidence="2 10">
        <name>Mg(2+)</name>
        <dbReference type="ChEBI" id="CHEBI:18420"/>
    </cofactor>
</comment>
<evidence type="ECO:0000256" key="6">
    <source>
        <dbReference type="ARBA" id="ARBA00022723"/>
    </source>
</evidence>
<dbReference type="GO" id="GO:0005975">
    <property type="term" value="P:carbohydrate metabolic process"/>
    <property type="evidence" value="ECO:0007669"/>
    <property type="project" value="InterPro"/>
</dbReference>
<comment type="caution">
    <text evidence="11">The sequence shown here is derived from an EMBL/GenBank/DDBJ whole genome shotgun (WGS) entry which is preliminary data.</text>
</comment>
<dbReference type="GO" id="GO:0005829">
    <property type="term" value="C:cytosol"/>
    <property type="evidence" value="ECO:0007669"/>
    <property type="project" value="TreeGrafter"/>
</dbReference>
<sequence length="221" mass="23559">MVSALIFDLDGTLVDSAPEIHAGVTQLLAEEGLPPLPFATVRGFIGGGVPTLITRVMRALALPEDPARHADLCARFERRYEDSPDDLTRPYPGVEAALDALDLPLALCTNKPEGPTRALLARLGWSARFPVLVCGDSLPSRKPDPAMLHHAIAATGGGPVLFVGDSEVDAETAARAGQPLLLYTQGYRKTPLADLPHLAAFDHWDALPALVSHHRKGHPPA</sequence>
<dbReference type="NCBIfam" id="TIGR01509">
    <property type="entry name" value="HAD-SF-IA-v3"/>
    <property type="match status" value="1"/>
</dbReference>
<dbReference type="PANTHER" id="PTHR43434:SF1">
    <property type="entry name" value="PHOSPHOGLYCOLATE PHOSPHATASE"/>
    <property type="match status" value="1"/>
</dbReference>
<dbReference type="Proteomes" id="UP000474758">
    <property type="component" value="Unassembled WGS sequence"/>
</dbReference>
<proteinExistence type="inferred from homology"/>
<keyword evidence="12" id="KW-1185">Reference proteome</keyword>
<dbReference type="Gene3D" id="1.10.150.240">
    <property type="entry name" value="Putative phosphatase, domain 2"/>
    <property type="match status" value="1"/>
</dbReference>
<dbReference type="NCBIfam" id="TIGR01549">
    <property type="entry name" value="HAD-SF-IA-v1"/>
    <property type="match status" value="1"/>
</dbReference>
<evidence type="ECO:0000256" key="5">
    <source>
        <dbReference type="ARBA" id="ARBA00013078"/>
    </source>
</evidence>
<evidence type="ECO:0000256" key="8">
    <source>
        <dbReference type="ARBA" id="ARBA00022842"/>
    </source>
</evidence>
<organism evidence="11 12">
    <name type="scientific">Paragemmobacter kunshanensis</name>
    <dbReference type="NCBI Taxonomy" id="2583234"/>
    <lineage>
        <taxon>Bacteria</taxon>
        <taxon>Pseudomonadati</taxon>
        <taxon>Pseudomonadota</taxon>
        <taxon>Alphaproteobacteria</taxon>
        <taxon>Rhodobacterales</taxon>
        <taxon>Paracoccaceae</taxon>
        <taxon>Paragemmobacter</taxon>
    </lineage>
</organism>
<keyword evidence="9 10" id="KW-0119">Carbohydrate metabolism</keyword>
<dbReference type="GO" id="GO:0006281">
    <property type="term" value="P:DNA repair"/>
    <property type="evidence" value="ECO:0007669"/>
    <property type="project" value="TreeGrafter"/>
</dbReference>
<dbReference type="SFLD" id="SFLDS00003">
    <property type="entry name" value="Haloacid_Dehalogenase"/>
    <property type="match status" value="1"/>
</dbReference>